<name>A0A067R5W9_ZOONE</name>
<feature type="compositionally biased region" description="Basic and acidic residues" evidence="1">
    <location>
        <begin position="102"/>
        <end position="118"/>
    </location>
</feature>
<dbReference type="eggNOG" id="ENOG502SXSU">
    <property type="taxonomic scope" value="Eukaryota"/>
</dbReference>
<keyword evidence="2" id="KW-1133">Transmembrane helix</keyword>
<feature type="compositionally biased region" description="Polar residues" evidence="1">
    <location>
        <begin position="129"/>
        <end position="151"/>
    </location>
</feature>
<gene>
    <name evidence="3" type="ORF">L798_06556</name>
</gene>
<evidence type="ECO:0000256" key="1">
    <source>
        <dbReference type="SAM" id="MobiDB-lite"/>
    </source>
</evidence>
<keyword evidence="2" id="KW-0472">Membrane</keyword>
<dbReference type="EMBL" id="KK852680">
    <property type="protein sequence ID" value="KDR18576.1"/>
    <property type="molecule type" value="Genomic_DNA"/>
</dbReference>
<dbReference type="InParanoid" id="A0A067R5W9"/>
<sequence length="151" mass="17400">MIPSAQLLQGGFLIVFLLWYSVSVWHAMDGYFKDEFKKYLEKEYEQNKQLKRDMVGKTDSSKADTERSIHGTTVKEGIGNTETSFTTTKYDDAIKQNYNDVKQNKHDVSKSDVPKLETRSPFMSKDTKSYVSTIQHTDMSQRKGNTLHTDD</sequence>
<feature type="transmembrane region" description="Helical" evidence="2">
    <location>
        <begin position="6"/>
        <end position="28"/>
    </location>
</feature>
<feature type="region of interest" description="Disordered" evidence="1">
    <location>
        <begin position="51"/>
        <end position="83"/>
    </location>
</feature>
<organism evidence="3 4">
    <name type="scientific">Zootermopsis nevadensis</name>
    <name type="common">Dampwood termite</name>
    <dbReference type="NCBI Taxonomy" id="136037"/>
    <lineage>
        <taxon>Eukaryota</taxon>
        <taxon>Metazoa</taxon>
        <taxon>Ecdysozoa</taxon>
        <taxon>Arthropoda</taxon>
        <taxon>Hexapoda</taxon>
        <taxon>Insecta</taxon>
        <taxon>Pterygota</taxon>
        <taxon>Neoptera</taxon>
        <taxon>Polyneoptera</taxon>
        <taxon>Dictyoptera</taxon>
        <taxon>Blattodea</taxon>
        <taxon>Blattoidea</taxon>
        <taxon>Termitoidae</taxon>
        <taxon>Termopsidae</taxon>
        <taxon>Zootermopsis</taxon>
    </lineage>
</organism>
<dbReference type="AlphaFoldDB" id="A0A067R5W9"/>
<evidence type="ECO:0000313" key="3">
    <source>
        <dbReference type="EMBL" id="KDR18576.1"/>
    </source>
</evidence>
<protein>
    <submittedName>
        <fullName evidence="3">Uncharacterized protein</fullName>
    </submittedName>
</protein>
<reference evidence="3 4" key="1">
    <citation type="journal article" date="2014" name="Nat. Commun.">
        <title>Molecular traces of alternative social organization in a termite genome.</title>
        <authorList>
            <person name="Terrapon N."/>
            <person name="Li C."/>
            <person name="Robertson H.M."/>
            <person name="Ji L."/>
            <person name="Meng X."/>
            <person name="Booth W."/>
            <person name="Chen Z."/>
            <person name="Childers C.P."/>
            <person name="Glastad K.M."/>
            <person name="Gokhale K."/>
            <person name="Gowin J."/>
            <person name="Gronenberg W."/>
            <person name="Hermansen R.A."/>
            <person name="Hu H."/>
            <person name="Hunt B.G."/>
            <person name="Huylmans A.K."/>
            <person name="Khalil S.M."/>
            <person name="Mitchell R.D."/>
            <person name="Munoz-Torres M.C."/>
            <person name="Mustard J.A."/>
            <person name="Pan H."/>
            <person name="Reese J.T."/>
            <person name="Scharf M.E."/>
            <person name="Sun F."/>
            <person name="Vogel H."/>
            <person name="Xiao J."/>
            <person name="Yang W."/>
            <person name="Yang Z."/>
            <person name="Yang Z."/>
            <person name="Zhou J."/>
            <person name="Zhu J."/>
            <person name="Brent C.S."/>
            <person name="Elsik C.G."/>
            <person name="Goodisman M.A."/>
            <person name="Liberles D.A."/>
            <person name="Roe R.M."/>
            <person name="Vargo E.L."/>
            <person name="Vilcinskas A."/>
            <person name="Wang J."/>
            <person name="Bornberg-Bauer E."/>
            <person name="Korb J."/>
            <person name="Zhang G."/>
            <person name="Liebig J."/>
        </authorList>
    </citation>
    <scope>NUCLEOTIDE SEQUENCE [LARGE SCALE GENOMIC DNA]</scope>
    <source>
        <tissue evidence="3">Whole organism</tissue>
    </source>
</reference>
<accession>A0A067R5W9</accession>
<evidence type="ECO:0000313" key="4">
    <source>
        <dbReference type="Proteomes" id="UP000027135"/>
    </source>
</evidence>
<evidence type="ECO:0000256" key="2">
    <source>
        <dbReference type="SAM" id="Phobius"/>
    </source>
</evidence>
<keyword evidence="2" id="KW-0812">Transmembrane</keyword>
<feature type="compositionally biased region" description="Basic and acidic residues" evidence="1">
    <location>
        <begin position="51"/>
        <end position="69"/>
    </location>
</feature>
<proteinExistence type="predicted"/>
<dbReference type="Proteomes" id="UP000027135">
    <property type="component" value="Unassembled WGS sequence"/>
</dbReference>
<feature type="region of interest" description="Disordered" evidence="1">
    <location>
        <begin position="102"/>
        <end position="151"/>
    </location>
</feature>
<keyword evidence="4" id="KW-1185">Reference proteome</keyword>